<dbReference type="EMBL" id="JAPZVP010000003">
    <property type="protein sequence ID" value="MDA1359059.1"/>
    <property type="molecule type" value="Genomic_DNA"/>
</dbReference>
<dbReference type="Gene3D" id="1.25.40.10">
    <property type="entry name" value="Tetratricopeptide repeat domain"/>
    <property type="match status" value="1"/>
</dbReference>
<keyword evidence="2" id="KW-1185">Reference proteome</keyword>
<protein>
    <submittedName>
        <fullName evidence="1">Tetratricopeptide repeat protein</fullName>
    </submittedName>
</protein>
<name>A0A9X3PAP2_9ACTN</name>
<comment type="caution">
    <text evidence="1">The sequence shown here is derived from an EMBL/GenBank/DDBJ whole genome shotgun (WGS) entry which is preliminary data.</text>
</comment>
<reference evidence="1" key="1">
    <citation type="submission" date="2022-12" db="EMBL/GenBank/DDBJ databases">
        <title>Gycomyces niveus sp.nov.,a novel actinomycete isolated from soil in Shouguan.</title>
        <authorList>
            <person name="Yang X."/>
        </authorList>
    </citation>
    <scope>NUCLEOTIDE SEQUENCE</scope>
    <source>
        <strain evidence="1">NEAU-A15</strain>
    </source>
</reference>
<dbReference type="SMART" id="SM00028">
    <property type="entry name" value="TPR"/>
    <property type="match status" value="3"/>
</dbReference>
<dbReference type="InterPro" id="IPR011990">
    <property type="entry name" value="TPR-like_helical_dom_sf"/>
</dbReference>
<dbReference type="SUPFAM" id="SSF48452">
    <property type="entry name" value="TPR-like"/>
    <property type="match status" value="2"/>
</dbReference>
<dbReference type="RefSeq" id="WP_270108889.1">
    <property type="nucleotide sequence ID" value="NZ_JAPZVP010000003.1"/>
</dbReference>
<dbReference type="InterPro" id="IPR019734">
    <property type="entry name" value="TPR_rpt"/>
</dbReference>
<sequence length="963" mass="106519">MHQSDDLRQRLDQIRRTLRGEARSAALELHLEAAEAEGDRPLVNETLATLINSYEFSPDATRLLVPYAKFLHNYDTEPEHFDTELIRRLYWMFKWVVSKMTDHPDVPLASIEEAIAQMRRRYAEAGHSLHPVHESEYWLYLHIGDKERAARAAEAMLATEPDSMSNCEACRCNTLGLIAIERDDYERALADWSPILKGELRCAHEPHATLARSLLPLAALGRLDEARANHLHGYRISRDNDDMVRIIARHMRFCALTGNEARAVEILDAHARCFQLGLEPDVLLTFLEGVQVVCGSLRARGLGDTELTGPGGRRWNADELYAHADTERRAICERYDRRNGTDAVSRESQLAVDSERTYPHVPLGLKTFTAAPPAPEPVMPEPQAASLEALEAALVKARAANDAFAEDVMDHWKAVDRLVQALGVELEPADEANVLLGRIDESKGLDHSLELAAQVRERFTAAGQPGRALANLAATLHWRLQEDVESIPEVAAQVLAEAPAHAATEPVFAFRARAAALSALLLHCRSTGAQPGPELLAQVEALDAELAAAPENRRNTLSRTQLAMYFAGCVNEPEPRLHAFRKAFELASAGEHRQELFSCSIEYGSILNGTGSFEEAIRVAETGLANSGPGSHPFALAVLHLTITECTTNLGIPAKAEAHAIQAAHYYDQAGERGCAGVARHLLGVALARQGRHQEAVVIFEAALADLPEMHEHEHWRLVDSHGCLAESYHQLRELRPALHEALEALKLMDGGLAHRDRTYFARIAHLAGTLLERIGEFDDAILTYRRSMQAWRELGAFPTAANAARAAMWVELRHGTGEPVTAGMRTLAAELREHWQDAELPPGYREACRHELAKTLMQHANMLVGEQDARGLGTPEECQALNEEALRVLLDGEFDGSLGAQAVSQLLDCLEAQGENPDDWEAAATDAIKRLGLEDHEPVKQMITEQLDRMRHDYDEYEAAGS</sequence>
<gene>
    <name evidence="1" type="ORF">O1R50_05460</name>
</gene>
<organism evidence="1 2">
    <name type="scientific">Glycomyces luteolus</name>
    <dbReference type="NCBI Taxonomy" id="2670330"/>
    <lineage>
        <taxon>Bacteria</taxon>
        <taxon>Bacillati</taxon>
        <taxon>Actinomycetota</taxon>
        <taxon>Actinomycetes</taxon>
        <taxon>Glycomycetales</taxon>
        <taxon>Glycomycetaceae</taxon>
        <taxon>Glycomyces</taxon>
    </lineage>
</organism>
<evidence type="ECO:0000313" key="1">
    <source>
        <dbReference type="EMBL" id="MDA1359059.1"/>
    </source>
</evidence>
<dbReference type="Proteomes" id="UP001146067">
    <property type="component" value="Unassembled WGS sequence"/>
</dbReference>
<dbReference type="AlphaFoldDB" id="A0A9X3PAP2"/>
<accession>A0A9X3PAP2</accession>
<evidence type="ECO:0000313" key="2">
    <source>
        <dbReference type="Proteomes" id="UP001146067"/>
    </source>
</evidence>
<proteinExistence type="predicted"/>